<keyword evidence="2" id="KW-1185">Reference proteome</keyword>
<organism evidence="1 2">
    <name type="scientific">Kolteria novifilia</name>
    <dbReference type="NCBI Taxonomy" id="2527975"/>
    <lineage>
        <taxon>Bacteria</taxon>
        <taxon>Pseudomonadati</taxon>
        <taxon>Planctomycetota</taxon>
        <taxon>Planctomycetia</taxon>
        <taxon>Kolteriales</taxon>
        <taxon>Kolteriaceae</taxon>
        <taxon>Kolteria</taxon>
    </lineage>
</organism>
<dbReference type="KEGG" id="knv:Pan216_36920"/>
<evidence type="ECO:0000313" key="2">
    <source>
        <dbReference type="Proteomes" id="UP000317093"/>
    </source>
</evidence>
<dbReference type="AlphaFoldDB" id="A0A518B779"/>
<sequence length="623" mass="72556">MADPKRPRKPREVERDVRNLLAAPLDVDELKEKLDSLVEEPAFNGLTWIWGPNLYERDRVRFRPFILRHFATFLIDHRWNWRRVRWKGSVAESLDAWLGRVDDEDDVELFRRLIAWKLERRVGWGIDHGQIQTELLRRYGRARTRAERAVVLAKFDIWFGLDESAAMELYEIDSEASRAFISRHLASTWAWGSERRVLWEQFAELAKSRGDDDLAFQLYRRQVSAKRWTEDVLRLCDTVHVPEDLVEELSKRHPEGWGLDLGKTVHQIVLKRGRESFPYVIPRLKTIWSPWVWGRPGYAELLKLAKARDWIDLWAALIRVCAKPDEFNKEVRRLLQDHVMAEAEIQQRLLALVGVAREWNFPGLGLAQVHQLDDTTACAIYDRFPELLRGPFRLHLQVGWNAAFDGLLERLLDHEEEELIDFLASRYVTRAWFGKGVDRALERLSDYYERLREEKKDFARRAAAVLNHLPSYSIWSYDALIEKSRLARLLFERAAGDYLDDARAMSDLVEAADIHVQAFAYRALGRDDPRAKAIAGENLELLLGTLLRTLRRRTRLPAFAALRNAANSPENARRVLQRAREALDLPDKHYPKERLVGLIGQILHDWPELRGAGERPVIFGAAS</sequence>
<proteinExistence type="predicted"/>
<protein>
    <submittedName>
        <fullName evidence="1">Uncharacterized protein</fullName>
    </submittedName>
</protein>
<dbReference type="RefSeq" id="WP_145259833.1">
    <property type="nucleotide sequence ID" value="NZ_CP036279.1"/>
</dbReference>
<accession>A0A518B779</accession>
<dbReference type="EMBL" id="CP036279">
    <property type="protein sequence ID" value="QDU62821.1"/>
    <property type="molecule type" value="Genomic_DNA"/>
</dbReference>
<dbReference type="Proteomes" id="UP000317093">
    <property type="component" value="Chromosome"/>
</dbReference>
<reference evidence="1 2" key="1">
    <citation type="submission" date="2019-02" db="EMBL/GenBank/DDBJ databases">
        <title>Deep-cultivation of Planctomycetes and their phenomic and genomic characterization uncovers novel biology.</title>
        <authorList>
            <person name="Wiegand S."/>
            <person name="Jogler M."/>
            <person name="Boedeker C."/>
            <person name="Pinto D."/>
            <person name="Vollmers J."/>
            <person name="Rivas-Marin E."/>
            <person name="Kohn T."/>
            <person name="Peeters S.H."/>
            <person name="Heuer A."/>
            <person name="Rast P."/>
            <person name="Oberbeckmann S."/>
            <person name="Bunk B."/>
            <person name="Jeske O."/>
            <person name="Meyerdierks A."/>
            <person name="Storesund J.E."/>
            <person name="Kallscheuer N."/>
            <person name="Luecker S."/>
            <person name="Lage O.M."/>
            <person name="Pohl T."/>
            <person name="Merkel B.J."/>
            <person name="Hornburger P."/>
            <person name="Mueller R.-W."/>
            <person name="Bruemmer F."/>
            <person name="Labrenz M."/>
            <person name="Spormann A.M."/>
            <person name="Op den Camp H."/>
            <person name="Overmann J."/>
            <person name="Amann R."/>
            <person name="Jetten M.S.M."/>
            <person name="Mascher T."/>
            <person name="Medema M.H."/>
            <person name="Devos D.P."/>
            <person name="Kaster A.-K."/>
            <person name="Ovreas L."/>
            <person name="Rohde M."/>
            <person name="Galperin M.Y."/>
            <person name="Jogler C."/>
        </authorList>
    </citation>
    <scope>NUCLEOTIDE SEQUENCE [LARGE SCALE GENOMIC DNA]</scope>
    <source>
        <strain evidence="1 2">Pan216</strain>
    </source>
</reference>
<gene>
    <name evidence="1" type="ORF">Pan216_36920</name>
</gene>
<dbReference type="OrthoDB" id="5379025at2"/>
<name>A0A518B779_9BACT</name>
<evidence type="ECO:0000313" key="1">
    <source>
        <dbReference type="EMBL" id="QDU62821.1"/>
    </source>
</evidence>